<proteinExistence type="predicted"/>
<feature type="transmembrane region" description="Helical" evidence="6">
    <location>
        <begin position="88"/>
        <end position="110"/>
    </location>
</feature>
<dbReference type="EMBL" id="JACOPR010000008">
    <property type="protein sequence ID" value="MBC5731526.1"/>
    <property type="molecule type" value="Genomic_DNA"/>
</dbReference>
<keyword evidence="2" id="KW-1003">Cell membrane</keyword>
<feature type="transmembrane region" description="Helical" evidence="6">
    <location>
        <begin position="192"/>
        <end position="211"/>
    </location>
</feature>
<feature type="transmembrane region" description="Helical" evidence="6">
    <location>
        <begin position="314"/>
        <end position="334"/>
    </location>
</feature>
<dbReference type="PANTHER" id="PTHR47089:SF1">
    <property type="entry name" value="GUANOSINE ABC TRANSPORTER PERMEASE PROTEIN NUPP"/>
    <property type="match status" value="1"/>
</dbReference>
<keyword evidence="3 6" id="KW-0812">Transmembrane</keyword>
<feature type="transmembrane region" description="Helical" evidence="6">
    <location>
        <begin position="239"/>
        <end position="258"/>
    </location>
</feature>
<feature type="transmembrane region" description="Helical" evidence="6">
    <location>
        <begin position="12"/>
        <end position="35"/>
    </location>
</feature>
<dbReference type="CDD" id="cd06580">
    <property type="entry name" value="TM_PBP1_transp_TpRbsC_like"/>
    <property type="match status" value="1"/>
</dbReference>
<accession>A0ABR7HVH2</accession>
<feature type="transmembrane region" description="Helical" evidence="6">
    <location>
        <begin position="116"/>
        <end position="135"/>
    </location>
</feature>
<organism evidence="7 8">
    <name type="scientific">Pseudoflavonifractor hominis</name>
    <dbReference type="NCBI Taxonomy" id="2763059"/>
    <lineage>
        <taxon>Bacteria</taxon>
        <taxon>Bacillati</taxon>
        <taxon>Bacillota</taxon>
        <taxon>Clostridia</taxon>
        <taxon>Eubacteriales</taxon>
        <taxon>Oscillospiraceae</taxon>
        <taxon>Pseudoflavonifractor</taxon>
    </lineage>
</organism>
<dbReference type="RefSeq" id="WP_186964090.1">
    <property type="nucleotide sequence ID" value="NZ_JACOPR010000008.1"/>
</dbReference>
<protein>
    <submittedName>
        <fullName evidence="7">ABC transporter permease</fullName>
    </submittedName>
</protein>
<comment type="caution">
    <text evidence="7">The sequence shown here is derived from an EMBL/GenBank/DDBJ whole genome shotgun (WGS) entry which is preliminary data.</text>
</comment>
<evidence type="ECO:0000256" key="1">
    <source>
        <dbReference type="ARBA" id="ARBA00004651"/>
    </source>
</evidence>
<evidence type="ECO:0000256" key="4">
    <source>
        <dbReference type="ARBA" id="ARBA00022989"/>
    </source>
</evidence>
<dbReference type="Proteomes" id="UP000660021">
    <property type="component" value="Unassembled WGS sequence"/>
</dbReference>
<dbReference type="InterPro" id="IPR001851">
    <property type="entry name" value="ABC_transp_permease"/>
</dbReference>
<name>A0ABR7HVH2_9FIRM</name>
<feature type="transmembrane region" description="Helical" evidence="6">
    <location>
        <begin position="278"/>
        <end position="302"/>
    </location>
</feature>
<keyword evidence="5 6" id="KW-0472">Membrane</keyword>
<keyword evidence="8" id="KW-1185">Reference proteome</keyword>
<evidence type="ECO:0000256" key="3">
    <source>
        <dbReference type="ARBA" id="ARBA00022692"/>
    </source>
</evidence>
<sequence>MNKRARAMVNYLISIVIALLLAFAIIGALLLWQGVDPVETFMALFQGAFIGKSNLGASLLLATPLILGGLGIALSFRCGIFNIGGEGQLYLGAFAATWLGVNLVGLPFWLHIPICFLGSMIFGGLWALIPGYLKISKGYNETVTSVLLNYVGVYFVNYALSSFFKEPGALNHQSPKIQTSAMLSKIMSGSELNTSFLMALLIVALFFLIFYKTDVGFKLRAVGQNAEASRTSGIHTRKYLLLAIIVSGALSGLAGSAQVMGYQHLMVQNFSPNTGYDIIAVALMGNLHPIGVLIAGIFLGALRSGASVMQIMMGVPVTILYIIQGVIILSILGFSRANIDFIGLVGGLFRKKESQSMAKEA</sequence>
<evidence type="ECO:0000256" key="6">
    <source>
        <dbReference type="SAM" id="Phobius"/>
    </source>
</evidence>
<gene>
    <name evidence="7" type="ORF">H8S34_11920</name>
</gene>
<feature type="transmembrane region" description="Helical" evidence="6">
    <location>
        <begin position="55"/>
        <end position="76"/>
    </location>
</feature>
<dbReference type="PANTHER" id="PTHR47089">
    <property type="entry name" value="ABC TRANSPORTER, PERMEASE PROTEIN"/>
    <property type="match status" value="1"/>
</dbReference>
<dbReference type="Pfam" id="PF02653">
    <property type="entry name" value="BPD_transp_2"/>
    <property type="match status" value="1"/>
</dbReference>
<evidence type="ECO:0000313" key="7">
    <source>
        <dbReference type="EMBL" id="MBC5731526.1"/>
    </source>
</evidence>
<evidence type="ECO:0000256" key="5">
    <source>
        <dbReference type="ARBA" id="ARBA00023136"/>
    </source>
</evidence>
<evidence type="ECO:0000256" key="2">
    <source>
        <dbReference type="ARBA" id="ARBA00022475"/>
    </source>
</evidence>
<comment type="subcellular location">
    <subcellularLocation>
        <location evidence="1">Cell membrane</location>
        <topology evidence="1">Multi-pass membrane protein</topology>
    </subcellularLocation>
</comment>
<reference evidence="7 8" key="1">
    <citation type="submission" date="2020-08" db="EMBL/GenBank/DDBJ databases">
        <title>Genome public.</title>
        <authorList>
            <person name="Liu C."/>
            <person name="Sun Q."/>
        </authorList>
    </citation>
    <scope>NUCLEOTIDE SEQUENCE [LARGE SCALE GENOMIC DNA]</scope>
    <source>
        <strain evidence="7 8">New-38</strain>
    </source>
</reference>
<evidence type="ECO:0000313" key="8">
    <source>
        <dbReference type="Proteomes" id="UP000660021"/>
    </source>
</evidence>
<feature type="transmembrane region" description="Helical" evidence="6">
    <location>
        <begin position="147"/>
        <end position="164"/>
    </location>
</feature>
<keyword evidence="4 6" id="KW-1133">Transmembrane helix</keyword>